<accession>A0AAE0UD47</accession>
<feature type="region of interest" description="Disordered" evidence="3">
    <location>
        <begin position="536"/>
        <end position="565"/>
    </location>
</feature>
<dbReference type="PANTHER" id="PTHR43142">
    <property type="entry name" value="CARBOXYLIC ESTER HYDROLASE"/>
    <property type="match status" value="1"/>
</dbReference>
<keyword evidence="4" id="KW-0732">Signal</keyword>
<feature type="compositionally biased region" description="Basic and acidic residues" evidence="3">
    <location>
        <begin position="635"/>
        <end position="645"/>
    </location>
</feature>
<feature type="region of interest" description="Disordered" evidence="3">
    <location>
        <begin position="635"/>
        <end position="654"/>
    </location>
</feature>
<proteinExistence type="inferred from homology"/>
<dbReference type="AlphaFoldDB" id="A0AAE0UD47"/>
<dbReference type="EMBL" id="JAUTDP010000004">
    <property type="protein sequence ID" value="KAK3399801.1"/>
    <property type="molecule type" value="Genomic_DNA"/>
</dbReference>
<organism evidence="6 7">
    <name type="scientific">Sordaria brevicollis</name>
    <dbReference type="NCBI Taxonomy" id="83679"/>
    <lineage>
        <taxon>Eukaryota</taxon>
        <taxon>Fungi</taxon>
        <taxon>Dikarya</taxon>
        <taxon>Ascomycota</taxon>
        <taxon>Pezizomycotina</taxon>
        <taxon>Sordariomycetes</taxon>
        <taxon>Sordariomycetidae</taxon>
        <taxon>Sordariales</taxon>
        <taxon>Sordariaceae</taxon>
        <taxon>Sordaria</taxon>
    </lineage>
</organism>
<keyword evidence="7" id="KW-1185">Reference proteome</keyword>
<dbReference type="Gene3D" id="3.40.50.1820">
    <property type="entry name" value="alpha/beta hydrolase"/>
    <property type="match status" value="1"/>
</dbReference>
<evidence type="ECO:0000313" key="6">
    <source>
        <dbReference type="EMBL" id="KAK3399801.1"/>
    </source>
</evidence>
<evidence type="ECO:0000256" key="4">
    <source>
        <dbReference type="SAM" id="SignalP"/>
    </source>
</evidence>
<reference evidence="6" key="1">
    <citation type="journal article" date="2023" name="Mol. Phylogenet. Evol.">
        <title>Genome-scale phylogeny and comparative genomics of the fungal order Sordariales.</title>
        <authorList>
            <person name="Hensen N."/>
            <person name="Bonometti L."/>
            <person name="Westerberg I."/>
            <person name="Brannstrom I.O."/>
            <person name="Guillou S."/>
            <person name="Cros-Aarteil S."/>
            <person name="Calhoun S."/>
            <person name="Haridas S."/>
            <person name="Kuo A."/>
            <person name="Mondo S."/>
            <person name="Pangilinan J."/>
            <person name="Riley R."/>
            <person name="LaButti K."/>
            <person name="Andreopoulos B."/>
            <person name="Lipzen A."/>
            <person name="Chen C."/>
            <person name="Yan M."/>
            <person name="Daum C."/>
            <person name="Ng V."/>
            <person name="Clum A."/>
            <person name="Steindorff A."/>
            <person name="Ohm R.A."/>
            <person name="Martin F."/>
            <person name="Silar P."/>
            <person name="Natvig D.O."/>
            <person name="Lalanne C."/>
            <person name="Gautier V."/>
            <person name="Ament-Velasquez S.L."/>
            <person name="Kruys A."/>
            <person name="Hutchinson M.I."/>
            <person name="Powell A.J."/>
            <person name="Barry K."/>
            <person name="Miller A.N."/>
            <person name="Grigoriev I.V."/>
            <person name="Debuchy R."/>
            <person name="Gladieux P."/>
            <person name="Hiltunen Thoren M."/>
            <person name="Johannesson H."/>
        </authorList>
    </citation>
    <scope>NUCLEOTIDE SEQUENCE</scope>
    <source>
        <strain evidence="6">FGSC 1904</strain>
    </source>
</reference>
<evidence type="ECO:0000256" key="3">
    <source>
        <dbReference type="SAM" id="MobiDB-lite"/>
    </source>
</evidence>
<evidence type="ECO:0000256" key="1">
    <source>
        <dbReference type="ARBA" id="ARBA00005964"/>
    </source>
</evidence>
<dbReference type="PANTHER" id="PTHR43142:SF1">
    <property type="entry name" value="CARBOXYLIC ESTER HYDROLASE"/>
    <property type="match status" value="1"/>
</dbReference>
<dbReference type="InterPro" id="IPR002018">
    <property type="entry name" value="CarbesteraseB"/>
</dbReference>
<sequence>MRSALQPLRAALLLGLSLTTTSVLADSSSSSSSDAPIVKDPINNLSYKGTITTIPSSDSQIEHFFNIRFATAPRFSPPVPYLPSPGSTIDASSPGPACPQSLPAIPPFFSETHAISEDCLNLRISRPSGVKEGDKVPVVVHIHGGGVVKGSAYDPHFDPDRLLAFSVEMGEPIIYVAINYRLTIFGFPRLPLLKEQKSLNLGMRDQRAALEWVKDNIAHFGGDPSRVTAFGLSAGGTFTSLQMIAYGGSKGAPFTRAWMMSGPPGTALNMTSVETERHTRNVAERVGCTEQEDEEKLLECLRKVPMEELTEKAMAYSVENHPPAGLFTFIPSIDDDFIPDRQSVLYQSGKFVKRIPTILSWAQDDGATNAGPAPSFVSEESMISALKPFVGNSLSSTDISTLFSLYPASDFLSEYHSYASRRNPDSDPEAPIHYFRISRILRDILFTCSSIDFGYHLSRGSYAEDEGFAGVRLYTLNQSMLTPLFKGAGMPYLGAVHGSDTNYIFNGVFPEFGDACSDDDQKLAREMAGAFVRFAATGNPSPETKKEDTRQGGCEDNSDGWKWPEAFGGPEIEDNVEMIKSLEELQGVNVHVIGGPVGTGSCKVRHHGIVAAAEQDLGSMQKPIVGEGVEYGEMGGKEEADEAAKKPKQMRKRRQELMEKEKLLKRCAFINSLNEKLGV</sequence>
<dbReference type="InterPro" id="IPR029058">
    <property type="entry name" value="AB_hydrolase_fold"/>
</dbReference>
<dbReference type="SUPFAM" id="SSF53474">
    <property type="entry name" value="alpha/beta-Hydrolases"/>
    <property type="match status" value="1"/>
</dbReference>
<protein>
    <submittedName>
        <fullName evidence="6">Alpha/Beta hydrolase protein</fullName>
    </submittedName>
</protein>
<evidence type="ECO:0000313" key="7">
    <source>
        <dbReference type="Proteomes" id="UP001281003"/>
    </source>
</evidence>
<name>A0AAE0UD47_SORBR</name>
<dbReference type="Pfam" id="PF00135">
    <property type="entry name" value="COesterase"/>
    <property type="match status" value="1"/>
</dbReference>
<comment type="similarity">
    <text evidence="1">Belongs to the type-B carboxylesterase/lipase family.</text>
</comment>
<evidence type="ECO:0000259" key="5">
    <source>
        <dbReference type="Pfam" id="PF00135"/>
    </source>
</evidence>
<dbReference type="Proteomes" id="UP001281003">
    <property type="component" value="Unassembled WGS sequence"/>
</dbReference>
<evidence type="ECO:0000256" key="2">
    <source>
        <dbReference type="ARBA" id="ARBA00022801"/>
    </source>
</evidence>
<keyword evidence="2 6" id="KW-0378">Hydrolase</keyword>
<dbReference type="GO" id="GO:0016787">
    <property type="term" value="F:hydrolase activity"/>
    <property type="evidence" value="ECO:0007669"/>
    <property type="project" value="UniProtKB-KW"/>
</dbReference>
<gene>
    <name evidence="6" type="ORF">B0T20DRAFT_350910</name>
</gene>
<reference evidence="6" key="2">
    <citation type="submission" date="2023-07" db="EMBL/GenBank/DDBJ databases">
        <authorList>
            <consortium name="Lawrence Berkeley National Laboratory"/>
            <person name="Haridas S."/>
            <person name="Hensen N."/>
            <person name="Bonometti L."/>
            <person name="Westerberg I."/>
            <person name="Brannstrom I.O."/>
            <person name="Guillou S."/>
            <person name="Cros-Aarteil S."/>
            <person name="Calhoun S."/>
            <person name="Kuo A."/>
            <person name="Mondo S."/>
            <person name="Pangilinan J."/>
            <person name="Riley R."/>
            <person name="LaButti K."/>
            <person name="Andreopoulos B."/>
            <person name="Lipzen A."/>
            <person name="Chen C."/>
            <person name="Yanf M."/>
            <person name="Daum C."/>
            <person name="Ng V."/>
            <person name="Clum A."/>
            <person name="Steindorff A."/>
            <person name="Ohm R."/>
            <person name="Martin F."/>
            <person name="Silar P."/>
            <person name="Natvig D."/>
            <person name="Lalanne C."/>
            <person name="Gautier V."/>
            <person name="Ament-velasquez S.L."/>
            <person name="Kruys A."/>
            <person name="Hutchinson M.I."/>
            <person name="Powell A.J."/>
            <person name="Barry K."/>
            <person name="Miller A.N."/>
            <person name="Grigoriev I.V."/>
            <person name="Debuchy R."/>
            <person name="Gladieux P."/>
            <person name="Thoren M.H."/>
            <person name="Johannesson H."/>
        </authorList>
    </citation>
    <scope>NUCLEOTIDE SEQUENCE</scope>
    <source>
        <strain evidence="6">FGSC 1904</strain>
    </source>
</reference>
<comment type="caution">
    <text evidence="6">The sequence shown here is derived from an EMBL/GenBank/DDBJ whole genome shotgun (WGS) entry which is preliminary data.</text>
</comment>
<feature type="domain" description="Carboxylesterase type B" evidence="5">
    <location>
        <begin position="48"/>
        <end position="545"/>
    </location>
</feature>
<feature type="signal peptide" evidence="4">
    <location>
        <begin position="1"/>
        <end position="25"/>
    </location>
</feature>
<feature type="chain" id="PRO_5042209386" evidence="4">
    <location>
        <begin position="26"/>
        <end position="679"/>
    </location>
</feature>